<name>A0A3N5C2S9_9BACL</name>
<reference evidence="1 2" key="1">
    <citation type="submission" date="2018-11" db="EMBL/GenBank/DDBJ databases">
        <title>Genomic Encyclopedia of Type Strains, Phase IV (KMG-IV): sequencing the most valuable type-strain genomes for metagenomic binning, comparative biology and taxonomic classification.</title>
        <authorList>
            <person name="Goeker M."/>
        </authorList>
    </citation>
    <scope>NUCLEOTIDE SEQUENCE [LARGE SCALE GENOMIC DNA]</scope>
    <source>
        <strain evidence="1 2">DSM 29158</strain>
    </source>
</reference>
<dbReference type="EMBL" id="RKRK01000003">
    <property type="protein sequence ID" value="RPF56418.1"/>
    <property type="molecule type" value="Genomic_DNA"/>
</dbReference>
<dbReference type="Proteomes" id="UP000277108">
    <property type="component" value="Unassembled WGS sequence"/>
</dbReference>
<gene>
    <name evidence="1" type="ORF">EDD62_1054</name>
</gene>
<proteinExistence type="predicted"/>
<organism evidence="1 2">
    <name type="scientific">Abyssicoccus albus</name>
    <dbReference type="NCBI Taxonomy" id="1817405"/>
    <lineage>
        <taxon>Bacteria</taxon>
        <taxon>Bacillati</taxon>
        <taxon>Bacillota</taxon>
        <taxon>Bacilli</taxon>
        <taxon>Bacillales</taxon>
        <taxon>Abyssicoccaceae</taxon>
    </lineage>
</organism>
<evidence type="ECO:0000313" key="2">
    <source>
        <dbReference type="Proteomes" id="UP000277108"/>
    </source>
</evidence>
<dbReference type="AlphaFoldDB" id="A0A3N5C2S9"/>
<sequence length="47" mass="5467">MTNRMKVNHIVSMLTEIGVKVSKTKSRVDIRKSIPQMNVEKLKLDRI</sequence>
<evidence type="ECO:0000313" key="1">
    <source>
        <dbReference type="EMBL" id="RPF56418.1"/>
    </source>
</evidence>
<dbReference type="RefSeq" id="WP_161485356.1">
    <property type="nucleotide sequence ID" value="NZ_CBCSGK010000005.1"/>
</dbReference>
<accession>A0A3N5C2S9</accession>
<dbReference type="NCBIfam" id="NF040845">
    <property type="entry name" value="lmo0850_fam"/>
    <property type="match status" value="1"/>
</dbReference>
<comment type="caution">
    <text evidence="1">The sequence shown here is derived from an EMBL/GenBank/DDBJ whole genome shotgun (WGS) entry which is preliminary data.</text>
</comment>
<protein>
    <submittedName>
        <fullName evidence="1">Uncharacterized protein</fullName>
    </submittedName>
</protein>
<keyword evidence="2" id="KW-1185">Reference proteome</keyword>
<dbReference type="InterPro" id="IPR049839">
    <property type="entry name" value="Lmo0850-like"/>
</dbReference>